<organism evidence="2 3">
    <name type="scientific">Streptomyces cellulosae</name>
    <dbReference type="NCBI Taxonomy" id="1968"/>
    <lineage>
        <taxon>Bacteria</taxon>
        <taxon>Bacillati</taxon>
        <taxon>Actinomycetota</taxon>
        <taxon>Actinomycetes</taxon>
        <taxon>Kitasatosporales</taxon>
        <taxon>Streptomycetaceae</taxon>
        <taxon>Streptomyces</taxon>
    </lineage>
</organism>
<evidence type="ECO:0008006" key="4">
    <source>
        <dbReference type="Google" id="ProtNLM"/>
    </source>
</evidence>
<accession>A0ABW7Y9M8</accession>
<evidence type="ECO:0000256" key="1">
    <source>
        <dbReference type="SAM" id="MobiDB-lite"/>
    </source>
</evidence>
<evidence type="ECO:0000313" key="2">
    <source>
        <dbReference type="EMBL" id="MFI5679079.1"/>
    </source>
</evidence>
<evidence type="ECO:0000313" key="3">
    <source>
        <dbReference type="Proteomes" id="UP001612415"/>
    </source>
</evidence>
<sequence length="79" mass="8425">MTLTGGTGTMRTGVACWANYAVDRHGTPLAVTLTGSNRRDSTQLLSLLEAVTPIRGLRGRPGASPDAWMSRQVCAQPLR</sequence>
<dbReference type="Proteomes" id="UP001612415">
    <property type="component" value="Unassembled WGS sequence"/>
</dbReference>
<gene>
    <name evidence="2" type="ORF">ACIA8P_31245</name>
</gene>
<feature type="region of interest" description="Disordered" evidence="1">
    <location>
        <begin position="59"/>
        <end position="79"/>
    </location>
</feature>
<protein>
    <recommendedName>
        <fullName evidence="4">Transposase IS4-like domain-containing protein</fullName>
    </recommendedName>
</protein>
<dbReference type="RefSeq" id="WP_398659580.1">
    <property type="nucleotide sequence ID" value="NZ_JBITDC010000013.1"/>
</dbReference>
<reference evidence="2 3" key="1">
    <citation type="submission" date="2024-10" db="EMBL/GenBank/DDBJ databases">
        <title>The Natural Products Discovery Center: Release of the First 8490 Sequenced Strains for Exploring Actinobacteria Biosynthetic Diversity.</title>
        <authorList>
            <person name="Kalkreuter E."/>
            <person name="Kautsar S.A."/>
            <person name="Yang D."/>
            <person name="Bader C.D."/>
            <person name="Teijaro C.N."/>
            <person name="Fluegel L."/>
            <person name="Davis C.M."/>
            <person name="Simpson J.R."/>
            <person name="Lauterbach L."/>
            <person name="Steele A.D."/>
            <person name="Gui C."/>
            <person name="Meng S."/>
            <person name="Li G."/>
            <person name="Viehrig K."/>
            <person name="Ye F."/>
            <person name="Su P."/>
            <person name="Kiefer A.F."/>
            <person name="Nichols A."/>
            <person name="Cepeda A.J."/>
            <person name="Yan W."/>
            <person name="Fan B."/>
            <person name="Jiang Y."/>
            <person name="Adhikari A."/>
            <person name="Zheng C.-J."/>
            <person name="Schuster L."/>
            <person name="Cowan T.M."/>
            <person name="Smanski M.J."/>
            <person name="Chevrette M.G."/>
            <person name="De Carvalho L.P.S."/>
            <person name="Shen B."/>
        </authorList>
    </citation>
    <scope>NUCLEOTIDE SEQUENCE [LARGE SCALE GENOMIC DNA]</scope>
    <source>
        <strain evidence="2 3">NPDC051599</strain>
    </source>
</reference>
<dbReference type="EMBL" id="JBITDC010000013">
    <property type="protein sequence ID" value="MFI5679079.1"/>
    <property type="molecule type" value="Genomic_DNA"/>
</dbReference>
<name>A0ABW7Y9M8_STRCE</name>
<comment type="caution">
    <text evidence="2">The sequence shown here is derived from an EMBL/GenBank/DDBJ whole genome shotgun (WGS) entry which is preliminary data.</text>
</comment>
<proteinExistence type="predicted"/>
<keyword evidence="3" id="KW-1185">Reference proteome</keyword>